<dbReference type="Proteomes" id="UP000178272">
    <property type="component" value="Unassembled WGS sequence"/>
</dbReference>
<evidence type="ECO:0000313" key="2">
    <source>
        <dbReference type="Proteomes" id="UP000178272"/>
    </source>
</evidence>
<protein>
    <submittedName>
        <fullName evidence="1">Uncharacterized protein</fullName>
    </submittedName>
</protein>
<accession>A0A1G1V8Y8</accession>
<dbReference type="EMBL" id="MHCA01000030">
    <property type="protein sequence ID" value="OGY11846.1"/>
    <property type="molecule type" value="Genomic_DNA"/>
</dbReference>
<evidence type="ECO:0000313" key="1">
    <source>
        <dbReference type="EMBL" id="OGY11846.1"/>
    </source>
</evidence>
<name>A0A1G1V8Y8_9BACT</name>
<sequence>MKERLTPRAITPMEQTLASGCVPTSVAMAFSGFGIALTEQELVDRYFPTANLPNTEPQSGVSNTDTVTGIIHIIDDLGLSGYLQLDVFIPGLCDYQSSEAKCIVKARPQAAGKMAKKIEKGTESREFFETLAKLAERGRVGIYTANAKKMKFRKEYDGGPLTKTVVDDFYCELSEFISKGHVLGPHGGMTMHMRTLDGSRIEPPSSQKREKYVIIDPEGRSYSVSQTNLIMVDPQGIRGDVFDYLFRISPKGDNVTQQDGLRKFINIFRT</sequence>
<gene>
    <name evidence="1" type="ORF">A3F61_01360</name>
</gene>
<comment type="caution">
    <text evidence="1">The sequence shown here is derived from an EMBL/GenBank/DDBJ whole genome shotgun (WGS) entry which is preliminary data.</text>
</comment>
<reference evidence="1 2" key="1">
    <citation type="journal article" date="2016" name="Nat. Commun.">
        <title>Thousands of microbial genomes shed light on interconnected biogeochemical processes in an aquifer system.</title>
        <authorList>
            <person name="Anantharaman K."/>
            <person name="Brown C.T."/>
            <person name="Hug L.A."/>
            <person name="Sharon I."/>
            <person name="Castelle C.J."/>
            <person name="Probst A.J."/>
            <person name="Thomas B.C."/>
            <person name="Singh A."/>
            <person name="Wilkins M.J."/>
            <person name="Karaoz U."/>
            <person name="Brodie E.L."/>
            <person name="Williams K.H."/>
            <person name="Hubbard S.S."/>
            <person name="Banfield J.F."/>
        </authorList>
    </citation>
    <scope>NUCLEOTIDE SEQUENCE [LARGE SCALE GENOMIC DNA]</scope>
</reference>
<organism evidence="1 2">
    <name type="scientific">Candidatus Blackburnbacteria bacterium RIFCSPHIGHO2_12_FULL_41_13b</name>
    <dbReference type="NCBI Taxonomy" id="1797517"/>
    <lineage>
        <taxon>Bacteria</taxon>
        <taxon>Candidatus Blackburniibacteriota</taxon>
    </lineage>
</organism>
<proteinExistence type="predicted"/>
<dbReference type="AlphaFoldDB" id="A0A1G1V8Y8"/>